<evidence type="ECO:0000313" key="2">
    <source>
        <dbReference type="EMBL" id="GAH02705.1"/>
    </source>
</evidence>
<dbReference type="SUPFAM" id="SSF53098">
    <property type="entry name" value="Ribonuclease H-like"/>
    <property type="match status" value="1"/>
</dbReference>
<dbReference type="InterPro" id="IPR001584">
    <property type="entry name" value="Integrase_cat-core"/>
</dbReference>
<organism evidence="2">
    <name type="scientific">marine sediment metagenome</name>
    <dbReference type="NCBI Taxonomy" id="412755"/>
    <lineage>
        <taxon>unclassified sequences</taxon>
        <taxon>metagenomes</taxon>
        <taxon>ecological metagenomes</taxon>
    </lineage>
</organism>
<reference evidence="2" key="1">
    <citation type="journal article" date="2014" name="Front. Microbiol.">
        <title>High frequency of phylogenetically diverse reductive dehalogenase-homologous genes in deep subseafloor sedimentary metagenomes.</title>
        <authorList>
            <person name="Kawai M."/>
            <person name="Futagami T."/>
            <person name="Toyoda A."/>
            <person name="Takaki Y."/>
            <person name="Nishi S."/>
            <person name="Hori S."/>
            <person name="Arai W."/>
            <person name="Tsubouchi T."/>
            <person name="Morono Y."/>
            <person name="Uchiyama I."/>
            <person name="Ito T."/>
            <person name="Fujiyama A."/>
            <person name="Inagaki F."/>
            <person name="Takami H."/>
        </authorList>
    </citation>
    <scope>NUCLEOTIDE SEQUENCE</scope>
    <source>
        <strain evidence="2">Expedition CK06-06</strain>
    </source>
</reference>
<comment type="caution">
    <text evidence="2">The sequence shown here is derived from an EMBL/GenBank/DDBJ whole genome shotgun (WGS) entry which is preliminary data.</text>
</comment>
<sequence length="128" mass="15041">MEQVDGSHHDWFEGRGPNCVLIAYIDDAKSRVFARFYEYEGTFPFMDSFKRYIRKYGLPHSIYIDRHSTYKSTKKPSIEDELNNREPLSEVGRALKELGVEVIYARSAPAKGRIERLFKTFQDRVVKE</sequence>
<dbReference type="GO" id="GO:0015074">
    <property type="term" value="P:DNA integration"/>
    <property type="evidence" value="ECO:0007669"/>
    <property type="project" value="InterPro"/>
</dbReference>
<name>X1D371_9ZZZZ</name>
<dbReference type="AlphaFoldDB" id="X1D371"/>
<feature type="domain" description="Integrase catalytic" evidence="1">
    <location>
        <begin position="1"/>
        <end position="128"/>
    </location>
</feature>
<dbReference type="InterPro" id="IPR036397">
    <property type="entry name" value="RNaseH_sf"/>
</dbReference>
<dbReference type="PROSITE" id="PS50994">
    <property type="entry name" value="INTEGRASE"/>
    <property type="match status" value="1"/>
</dbReference>
<protein>
    <recommendedName>
        <fullName evidence="1">Integrase catalytic domain-containing protein</fullName>
    </recommendedName>
</protein>
<proteinExistence type="predicted"/>
<feature type="non-terminal residue" evidence="2">
    <location>
        <position position="128"/>
    </location>
</feature>
<accession>X1D371</accession>
<dbReference type="EMBL" id="BART01021643">
    <property type="protein sequence ID" value="GAH02705.1"/>
    <property type="molecule type" value="Genomic_DNA"/>
</dbReference>
<evidence type="ECO:0000259" key="1">
    <source>
        <dbReference type="PROSITE" id="PS50994"/>
    </source>
</evidence>
<gene>
    <name evidence="2" type="ORF">S01H4_39858</name>
</gene>
<dbReference type="Gene3D" id="3.30.420.10">
    <property type="entry name" value="Ribonuclease H-like superfamily/Ribonuclease H"/>
    <property type="match status" value="1"/>
</dbReference>
<dbReference type="InterPro" id="IPR012337">
    <property type="entry name" value="RNaseH-like_sf"/>
</dbReference>
<dbReference type="GO" id="GO:0003676">
    <property type="term" value="F:nucleic acid binding"/>
    <property type="evidence" value="ECO:0007669"/>
    <property type="project" value="InterPro"/>
</dbReference>